<dbReference type="InterPro" id="IPR012677">
    <property type="entry name" value="Nucleotide-bd_a/b_plait_sf"/>
</dbReference>
<sequence length="279" mass="30508">VTLGGITALTPQADAGSDTDESVAPPTGWPLDFAAVEAAYPCKLTLSLTGAAARRRVWSLTETNSKAPTAAAKMAPAAAVRTPLRCQASAFVPTVPDAATMINAAPWRGCPQSQTVPKQELGEECTTVMMCRVPLAYSRDRLIDLMDSHGFAKKFDFVYLPTNFTTMLGVGYAFVNLTTHEQARDFVRVFDGFTGWDSIASRACMVRWSKVQGLKTNIQRFRNSPVMSASVPSSYKPVLLKDGVRMPFPEPTKTLRAERKIASKCQMAQANIREEDFEM</sequence>
<feature type="domain" description="Mei2-like C-terminal RNA recognition motif" evidence="2">
    <location>
        <begin position="126"/>
        <end position="222"/>
    </location>
</feature>
<dbReference type="InterPro" id="IPR035979">
    <property type="entry name" value="RBD_domain_sf"/>
</dbReference>
<dbReference type="Proteomes" id="UP001189429">
    <property type="component" value="Unassembled WGS sequence"/>
</dbReference>
<comment type="caution">
    <text evidence="3">The sequence shown here is derived from an EMBL/GenBank/DDBJ whole genome shotgun (WGS) entry which is preliminary data.</text>
</comment>
<evidence type="ECO:0000313" key="4">
    <source>
        <dbReference type="Proteomes" id="UP001189429"/>
    </source>
</evidence>
<name>A0ABN9RK79_9DINO</name>
<organism evidence="3 4">
    <name type="scientific">Prorocentrum cordatum</name>
    <dbReference type="NCBI Taxonomy" id="2364126"/>
    <lineage>
        <taxon>Eukaryota</taxon>
        <taxon>Sar</taxon>
        <taxon>Alveolata</taxon>
        <taxon>Dinophyceae</taxon>
        <taxon>Prorocentrales</taxon>
        <taxon>Prorocentraceae</taxon>
        <taxon>Prorocentrum</taxon>
    </lineage>
</organism>
<accession>A0ABN9RK79</accession>
<gene>
    <name evidence="3" type="ORF">PCOR1329_LOCUS20769</name>
</gene>
<dbReference type="SUPFAM" id="SSF54928">
    <property type="entry name" value="RNA-binding domain, RBD"/>
    <property type="match status" value="1"/>
</dbReference>
<feature type="region of interest" description="Disordered" evidence="1">
    <location>
        <begin position="1"/>
        <end position="26"/>
    </location>
</feature>
<evidence type="ECO:0000259" key="2">
    <source>
        <dbReference type="Pfam" id="PF04059"/>
    </source>
</evidence>
<proteinExistence type="predicted"/>
<dbReference type="Gene3D" id="3.30.70.330">
    <property type="match status" value="1"/>
</dbReference>
<reference evidence="3" key="1">
    <citation type="submission" date="2023-10" db="EMBL/GenBank/DDBJ databases">
        <authorList>
            <person name="Chen Y."/>
            <person name="Shah S."/>
            <person name="Dougan E. K."/>
            <person name="Thang M."/>
            <person name="Chan C."/>
        </authorList>
    </citation>
    <scope>NUCLEOTIDE SEQUENCE [LARGE SCALE GENOMIC DNA]</scope>
</reference>
<dbReference type="Pfam" id="PF04059">
    <property type="entry name" value="RRM_2"/>
    <property type="match status" value="1"/>
</dbReference>
<evidence type="ECO:0000256" key="1">
    <source>
        <dbReference type="SAM" id="MobiDB-lite"/>
    </source>
</evidence>
<evidence type="ECO:0000313" key="3">
    <source>
        <dbReference type="EMBL" id="CAK0818519.1"/>
    </source>
</evidence>
<protein>
    <recommendedName>
        <fullName evidence="2">Mei2-like C-terminal RNA recognition motif domain-containing protein</fullName>
    </recommendedName>
</protein>
<feature type="non-terminal residue" evidence="3">
    <location>
        <position position="1"/>
    </location>
</feature>
<keyword evidence="4" id="KW-1185">Reference proteome</keyword>
<dbReference type="InterPro" id="IPR007201">
    <property type="entry name" value="Mei2-like_Rrm_C"/>
</dbReference>
<dbReference type="EMBL" id="CAUYUJ010006747">
    <property type="protein sequence ID" value="CAK0818519.1"/>
    <property type="molecule type" value="Genomic_DNA"/>
</dbReference>